<accession>A0A483LQC1</accession>
<dbReference type="InterPro" id="IPR027417">
    <property type="entry name" value="P-loop_NTPase"/>
</dbReference>
<dbReference type="EMBL" id="SDCM01000006">
    <property type="protein sequence ID" value="TCX77279.1"/>
    <property type="molecule type" value="Genomic_DNA"/>
</dbReference>
<dbReference type="Pfam" id="PF13614">
    <property type="entry name" value="AAA_31"/>
    <property type="match status" value="1"/>
</dbReference>
<dbReference type="Gene3D" id="3.40.50.300">
    <property type="entry name" value="P-loop containing nucleotide triphosphate hydrolases"/>
    <property type="match status" value="1"/>
</dbReference>
<dbReference type="InterPro" id="IPR050678">
    <property type="entry name" value="DNA_Partitioning_ATPase"/>
</dbReference>
<proteinExistence type="predicted"/>
<dbReference type="PANTHER" id="PTHR13696">
    <property type="entry name" value="P-LOOP CONTAINING NUCLEOSIDE TRIPHOSPHATE HYDROLASE"/>
    <property type="match status" value="1"/>
</dbReference>
<reference evidence="2" key="1">
    <citation type="submission" date="2019-01" db="EMBL/GenBank/DDBJ databases">
        <authorList>
            <person name="Lista F."/>
            <person name="Anselmo A."/>
        </authorList>
    </citation>
    <scope>NUCLEOTIDE SEQUENCE</scope>
    <source>
        <strain evidence="2">10S</strain>
    </source>
</reference>
<feature type="domain" description="AAA" evidence="1">
    <location>
        <begin position="133"/>
        <end position="328"/>
    </location>
</feature>
<protein>
    <recommendedName>
        <fullName evidence="1">AAA domain-containing protein</fullName>
    </recommendedName>
</protein>
<evidence type="ECO:0000313" key="2">
    <source>
        <dbReference type="EMBL" id="TCX77279.1"/>
    </source>
</evidence>
<name>A0A483LQC1_KLEPN</name>
<dbReference type="AlphaFoldDB" id="A0A483LQC1"/>
<dbReference type="InterPro" id="IPR025669">
    <property type="entry name" value="AAA_dom"/>
</dbReference>
<organism evidence="2">
    <name type="scientific">Klebsiella pneumoniae</name>
    <dbReference type="NCBI Taxonomy" id="573"/>
    <lineage>
        <taxon>Bacteria</taxon>
        <taxon>Pseudomonadati</taxon>
        <taxon>Pseudomonadota</taxon>
        <taxon>Gammaproteobacteria</taxon>
        <taxon>Enterobacterales</taxon>
        <taxon>Enterobacteriaceae</taxon>
        <taxon>Klebsiella/Raoultella group</taxon>
        <taxon>Klebsiella</taxon>
        <taxon>Klebsiella pneumoniae complex</taxon>
    </lineage>
</organism>
<gene>
    <name evidence="2" type="ORF">ETE64_06165</name>
</gene>
<dbReference type="PANTHER" id="PTHR13696:SF52">
    <property type="entry name" value="PARA FAMILY PROTEIN CT_582"/>
    <property type="match status" value="1"/>
</dbReference>
<sequence>MKNKISYDSSLSIFVSLIIDVLGREAFKNNIFLRDAQGKLTFVVRDDIGLSKIEKANDIAKVKMGSYVDPDFAVCSVDDLFDDELKNLQLTENYLRQVNISDDTALDVFYFERRVTGADWQRYFSSYTGPARIVFSSIKGGVGRTTALCVVAASLSKAGKRVLAIDLDLEAPGLGNMLLTPDTLPELGLLDYFVETNLNNFDFSELQELIGPSWLSEGRGRIDVIPALGRASLKNPIDVIGKISRAYLTNVDSQNQVATFMDSLRRLLDSFDRNRYDVVLVDARSGLHETTAAALVGLGADVFCFGVDQPQTLQGYELLFSAIASNKSENNVKDSWLQNLHFVHAKASLSQEKREQFSLNVENLAQKYFSNKLEEASLDKEILELRDSFEVIWSDSDDVEEQTEKVLKLGFDFNEVLVVLDDSSYREFDPLKDRDTLSDKVYNATFGSLVTKANLLVEQSQVKVYEDS</sequence>
<dbReference type="RefSeq" id="WP_052450994.1">
    <property type="nucleotide sequence ID" value="NZ_CP054997.1"/>
</dbReference>
<dbReference type="SUPFAM" id="SSF52540">
    <property type="entry name" value="P-loop containing nucleoside triphosphate hydrolases"/>
    <property type="match status" value="1"/>
</dbReference>
<comment type="caution">
    <text evidence="2">The sequence shown here is derived from an EMBL/GenBank/DDBJ whole genome shotgun (WGS) entry which is preliminary data.</text>
</comment>
<dbReference type="NCBIfam" id="NF047398">
    <property type="entry name" value="AAA_KGGVGR"/>
    <property type="match status" value="1"/>
</dbReference>
<evidence type="ECO:0000259" key="1">
    <source>
        <dbReference type="Pfam" id="PF13614"/>
    </source>
</evidence>